<evidence type="ECO:0000313" key="2">
    <source>
        <dbReference type="Proteomes" id="UP000051557"/>
    </source>
</evidence>
<reference evidence="1 2" key="1">
    <citation type="submission" date="2015-10" db="EMBL/GenBank/DDBJ databases">
        <title>Metagenome-Assembled Genomes uncover a global brackish microbiome.</title>
        <authorList>
            <person name="Hugerth L.W."/>
            <person name="Larsson J."/>
            <person name="Alneberg J."/>
            <person name="Lindh M.V."/>
            <person name="Legrand C."/>
            <person name="Pinhassi J."/>
            <person name="Andersson A.F."/>
        </authorList>
    </citation>
    <scope>NUCLEOTIDE SEQUENCE [LARGE SCALE GENOMIC DNA]</scope>
    <source>
        <strain evidence="1">BACL9 MAG-120820-bin42</strain>
    </source>
</reference>
<organism evidence="1 2">
    <name type="scientific">Verrucomicrobia subdivision 6 bacterium BACL9 MAG-120820-bin42</name>
    <dbReference type="NCBI Taxonomy" id="1655634"/>
    <lineage>
        <taxon>Bacteria</taxon>
        <taxon>Pseudomonadati</taxon>
        <taxon>Verrucomicrobiota</taxon>
        <taxon>Verrucomicrobiia</taxon>
        <taxon>Verrucomicrobiales</taxon>
        <taxon>Verrucomicrobia subdivision 6</taxon>
    </lineage>
</organism>
<dbReference type="EMBL" id="LIDM01000023">
    <property type="protein sequence ID" value="KRP33143.1"/>
    <property type="molecule type" value="Genomic_DNA"/>
</dbReference>
<name>A0A0R2XB60_9BACT</name>
<protein>
    <submittedName>
        <fullName evidence="1">Uncharacterized protein</fullName>
    </submittedName>
</protein>
<accession>A0A0R2XB60</accession>
<sequence length="112" mass="11147">MVVPDAGTMTPGIGWGEDGDGGADVAVAGGVGQVIQTGLVDFFLGTKVASIDNIQFGPKKASDTADTVSPGEPTAVVEFGRGERVGPGLANGLGDLAKAKWRGGGSPFFGLE</sequence>
<dbReference type="AlphaFoldDB" id="A0A0R2XB60"/>
<evidence type="ECO:0000313" key="1">
    <source>
        <dbReference type="EMBL" id="KRP33143.1"/>
    </source>
</evidence>
<gene>
    <name evidence="1" type="ORF">ABS32_01210</name>
</gene>
<dbReference type="Proteomes" id="UP000051557">
    <property type="component" value="Unassembled WGS sequence"/>
</dbReference>
<proteinExistence type="predicted"/>
<comment type="caution">
    <text evidence="1">The sequence shown here is derived from an EMBL/GenBank/DDBJ whole genome shotgun (WGS) entry which is preliminary data.</text>
</comment>